<feature type="chain" id="PRO_5011646250" evidence="1">
    <location>
        <begin position="20"/>
        <end position="393"/>
    </location>
</feature>
<reference evidence="3 4" key="1">
    <citation type="submission" date="2016-10" db="EMBL/GenBank/DDBJ databases">
        <authorList>
            <person name="de Groot N.N."/>
        </authorList>
    </citation>
    <scope>NUCLEOTIDE SEQUENCE [LARGE SCALE GENOMIC DNA]</scope>
    <source>
        <strain evidence="3 4">DSM 18610</strain>
    </source>
</reference>
<dbReference type="CDD" id="cd00158">
    <property type="entry name" value="RHOD"/>
    <property type="match status" value="3"/>
</dbReference>
<dbReference type="GO" id="GO:0016740">
    <property type="term" value="F:transferase activity"/>
    <property type="evidence" value="ECO:0007669"/>
    <property type="project" value="UniProtKB-KW"/>
</dbReference>
<dbReference type="InterPro" id="IPR050229">
    <property type="entry name" value="GlpE_sulfurtransferase"/>
</dbReference>
<dbReference type="PROSITE" id="PS50206">
    <property type="entry name" value="RHODANESE_3"/>
    <property type="match status" value="3"/>
</dbReference>
<gene>
    <name evidence="3" type="ORF">SAMN04488023_11998</name>
</gene>
<dbReference type="PANTHER" id="PTHR43031:SF1">
    <property type="entry name" value="PYRIDINE NUCLEOTIDE-DISULPHIDE OXIDOREDUCTASE"/>
    <property type="match status" value="1"/>
</dbReference>
<dbReference type="STRING" id="390241.SAMN04488023_11998"/>
<accession>A0A1H9SW72</accession>
<dbReference type="EMBL" id="FOGG01000019">
    <property type="protein sequence ID" value="SER88633.1"/>
    <property type="molecule type" value="Genomic_DNA"/>
</dbReference>
<feature type="domain" description="Rhodanese" evidence="2">
    <location>
        <begin position="167"/>
        <end position="260"/>
    </location>
</feature>
<organism evidence="3 4">
    <name type="scientific">Pedobacter rhizosphaerae</name>
    <dbReference type="NCBI Taxonomy" id="390241"/>
    <lineage>
        <taxon>Bacteria</taxon>
        <taxon>Pseudomonadati</taxon>
        <taxon>Bacteroidota</taxon>
        <taxon>Sphingobacteriia</taxon>
        <taxon>Sphingobacteriales</taxon>
        <taxon>Sphingobacteriaceae</taxon>
        <taxon>Pedobacter</taxon>
    </lineage>
</organism>
<name>A0A1H9SW72_9SPHI</name>
<evidence type="ECO:0000313" key="3">
    <source>
        <dbReference type="EMBL" id="SER88633.1"/>
    </source>
</evidence>
<dbReference type="SUPFAM" id="SSF52821">
    <property type="entry name" value="Rhodanese/Cell cycle control phosphatase"/>
    <property type="match status" value="3"/>
</dbReference>
<dbReference type="SMART" id="SM00450">
    <property type="entry name" value="RHOD"/>
    <property type="match status" value="3"/>
</dbReference>
<evidence type="ECO:0000259" key="2">
    <source>
        <dbReference type="PROSITE" id="PS50206"/>
    </source>
</evidence>
<evidence type="ECO:0000313" key="4">
    <source>
        <dbReference type="Proteomes" id="UP000199572"/>
    </source>
</evidence>
<dbReference type="InterPro" id="IPR001763">
    <property type="entry name" value="Rhodanese-like_dom"/>
</dbReference>
<keyword evidence="1" id="KW-0732">Signal</keyword>
<dbReference type="Proteomes" id="UP000199572">
    <property type="component" value="Unassembled WGS sequence"/>
</dbReference>
<proteinExistence type="predicted"/>
<feature type="domain" description="Rhodanese" evidence="2">
    <location>
        <begin position="43"/>
        <end position="142"/>
    </location>
</feature>
<protein>
    <submittedName>
        <fullName evidence="3">Rhodanese-related sulfurtransferase</fullName>
    </submittedName>
</protein>
<dbReference type="PANTHER" id="PTHR43031">
    <property type="entry name" value="FAD-DEPENDENT OXIDOREDUCTASE"/>
    <property type="match status" value="1"/>
</dbReference>
<evidence type="ECO:0000256" key="1">
    <source>
        <dbReference type="SAM" id="SignalP"/>
    </source>
</evidence>
<dbReference type="RefSeq" id="WP_090885914.1">
    <property type="nucleotide sequence ID" value="NZ_FOGG01000019.1"/>
</dbReference>
<sequence length="393" mass="45132">MNKYIVSAVFLLLGICGYAQDFKSDNISYKTISWIDFFNKLEHNPKLTYFDIRSAGERNDNGQSQAFNQGKIRGAIETDFANFNKYYPEYLKHKNDTIYLYCSHSKRSRVLAKQLADSGFVNLVNINGGLSYFNILSDTEMPYKNKYYTNNLKYKLVTPSNFIRALNNEEFQVIDIRPDSLYLGKASDERQNSFGKIKSALHIPYDKLKDNLMVLDKTKSIYLFDNDGNQSPGAANYLIEQGYDTNVLIFGLSNVISTTEIKERNFLKTKYQFILPEELLKIVNRNGNTVIIDIRSEAEFRGTDKAAWKNIGTIKNAINIPSDNLSNEKIASYANKTIIIYDMMMFDGELFKYAKKLKEYGVKDLYLLSGGISKIKESIYDHQNITLKSLLDE</sequence>
<feature type="signal peptide" evidence="1">
    <location>
        <begin position="1"/>
        <end position="19"/>
    </location>
</feature>
<dbReference type="AlphaFoldDB" id="A0A1H9SW72"/>
<dbReference type="InterPro" id="IPR036873">
    <property type="entry name" value="Rhodanese-like_dom_sf"/>
</dbReference>
<dbReference type="Gene3D" id="3.40.250.10">
    <property type="entry name" value="Rhodanese-like domain"/>
    <property type="match status" value="3"/>
</dbReference>
<feature type="domain" description="Rhodanese" evidence="2">
    <location>
        <begin position="285"/>
        <end position="384"/>
    </location>
</feature>
<keyword evidence="4" id="KW-1185">Reference proteome</keyword>
<dbReference type="OrthoDB" id="9808735at2"/>
<keyword evidence="3" id="KW-0808">Transferase</keyword>
<dbReference type="Pfam" id="PF00581">
    <property type="entry name" value="Rhodanese"/>
    <property type="match status" value="3"/>
</dbReference>